<keyword evidence="1" id="KW-0472">Membrane</keyword>
<evidence type="ECO:0000256" key="1">
    <source>
        <dbReference type="SAM" id="Phobius"/>
    </source>
</evidence>
<sequence length="380" mass="42554">MSYNLHAIAQNGLGNQVSNHIADVLNEESENIQLYIDRAIPAIIAGLMQKASTPSGADSLLYALAYRKLDHSVAGKLKTIITQRDKGGWETIRYHGQRLAFDVFEDDQDRMVQELSHMSGVDENTGYHLLYMLLPVVMGYLGTEVENKKLDNFGLANLLMGQKFFLKELHLPEGFMLRLGLPELHEITEDCSRNFTSLFSHEKVGGGFFGKMIPVLGGFMVVFAVWSIFNVNQSVEDTIRMETGEEVVSRGGGDEEKESVLLPDGNMITVYTNGAEMKLINHLTGTEKLDENTWIVLERVSMNQKDREDSIQQLDNLGKIMMAYSYMKLVIGSSGEIEGERFSVEKAEQIKNELMNMGVGEDRLKIEDGDPNGFIAIQVK</sequence>
<keyword evidence="1" id="KW-1133">Transmembrane helix</keyword>
<dbReference type="RefSeq" id="WP_345374611.1">
    <property type="nucleotide sequence ID" value="NZ_BAABJX010000062.1"/>
</dbReference>
<comment type="caution">
    <text evidence="2">The sequence shown here is derived from an EMBL/GenBank/DDBJ whole genome shotgun (WGS) entry which is preliminary data.</text>
</comment>
<accession>A0ABP9DJH2</accession>
<keyword evidence="1" id="KW-0812">Transmembrane</keyword>
<dbReference type="Pfam" id="PF06078">
    <property type="entry name" value="DUF937"/>
    <property type="match status" value="1"/>
</dbReference>
<reference evidence="3" key="1">
    <citation type="journal article" date="2019" name="Int. J. Syst. Evol. Microbiol.">
        <title>The Global Catalogue of Microorganisms (GCM) 10K type strain sequencing project: providing services to taxonomists for standard genome sequencing and annotation.</title>
        <authorList>
            <consortium name="The Broad Institute Genomics Platform"/>
            <consortium name="The Broad Institute Genome Sequencing Center for Infectious Disease"/>
            <person name="Wu L."/>
            <person name="Ma J."/>
        </authorList>
    </citation>
    <scope>NUCLEOTIDE SEQUENCE [LARGE SCALE GENOMIC DNA]</scope>
    <source>
        <strain evidence="3">JCM 18326</strain>
    </source>
</reference>
<keyword evidence="3" id="KW-1185">Reference proteome</keyword>
<gene>
    <name evidence="2" type="ORF">GCM10023331_37290</name>
</gene>
<feature type="transmembrane region" description="Helical" evidence="1">
    <location>
        <begin position="208"/>
        <end position="229"/>
    </location>
</feature>
<evidence type="ECO:0000313" key="2">
    <source>
        <dbReference type="EMBL" id="GAA4849165.1"/>
    </source>
</evidence>
<dbReference type="InterPro" id="IPR009282">
    <property type="entry name" value="DUF937"/>
</dbReference>
<organism evidence="2 3">
    <name type="scientific">Algivirga pacifica</name>
    <dbReference type="NCBI Taxonomy" id="1162670"/>
    <lineage>
        <taxon>Bacteria</taxon>
        <taxon>Pseudomonadati</taxon>
        <taxon>Bacteroidota</taxon>
        <taxon>Cytophagia</taxon>
        <taxon>Cytophagales</taxon>
        <taxon>Flammeovirgaceae</taxon>
        <taxon>Algivirga</taxon>
    </lineage>
</organism>
<dbReference type="EMBL" id="BAABJX010000062">
    <property type="protein sequence ID" value="GAA4849165.1"/>
    <property type="molecule type" value="Genomic_DNA"/>
</dbReference>
<proteinExistence type="predicted"/>
<protein>
    <submittedName>
        <fullName evidence="2">Uncharacterized protein</fullName>
    </submittedName>
</protein>
<name>A0ABP9DJH2_9BACT</name>
<evidence type="ECO:0000313" key="3">
    <source>
        <dbReference type="Proteomes" id="UP001500298"/>
    </source>
</evidence>
<dbReference type="Proteomes" id="UP001500298">
    <property type="component" value="Unassembled WGS sequence"/>
</dbReference>